<gene>
    <name evidence="16" type="ORF">RND81_02G085300</name>
</gene>
<dbReference type="InterPro" id="IPR005825">
    <property type="entry name" value="Ribosomal_uL24_CS"/>
</dbReference>
<name>A0AAW1MSC6_SAPOF</name>
<feature type="domain" description="KOW" evidence="15">
    <location>
        <begin position="480"/>
        <end position="507"/>
    </location>
</feature>
<dbReference type="CDD" id="cd06081">
    <property type="entry name" value="KOW_Spt5_1"/>
    <property type="match status" value="1"/>
</dbReference>
<dbReference type="InterPro" id="IPR017071">
    <property type="entry name" value="TF_Spt5_eukaryote"/>
</dbReference>
<organism evidence="16 17">
    <name type="scientific">Saponaria officinalis</name>
    <name type="common">Common soapwort</name>
    <name type="synonym">Lychnis saponaria</name>
    <dbReference type="NCBI Taxonomy" id="3572"/>
    <lineage>
        <taxon>Eukaryota</taxon>
        <taxon>Viridiplantae</taxon>
        <taxon>Streptophyta</taxon>
        <taxon>Embryophyta</taxon>
        <taxon>Tracheophyta</taxon>
        <taxon>Spermatophyta</taxon>
        <taxon>Magnoliopsida</taxon>
        <taxon>eudicotyledons</taxon>
        <taxon>Gunneridae</taxon>
        <taxon>Pentapetalae</taxon>
        <taxon>Caryophyllales</taxon>
        <taxon>Caryophyllaceae</taxon>
        <taxon>Caryophylleae</taxon>
        <taxon>Saponaria</taxon>
    </lineage>
</organism>
<dbReference type="Pfam" id="PF23037">
    <property type="entry name" value="KOWx_SPT5"/>
    <property type="match status" value="1"/>
</dbReference>
<dbReference type="Pfam" id="PF23038">
    <property type="entry name" value="KOW6_SPT51-2"/>
    <property type="match status" value="1"/>
</dbReference>
<dbReference type="InterPro" id="IPR039659">
    <property type="entry name" value="SPT5"/>
</dbReference>
<feature type="compositionally biased region" description="Low complexity" evidence="13">
    <location>
        <begin position="883"/>
        <end position="893"/>
    </location>
</feature>
<dbReference type="GO" id="GO:0003729">
    <property type="term" value="F:mRNA binding"/>
    <property type="evidence" value="ECO:0007669"/>
    <property type="project" value="TreeGrafter"/>
</dbReference>
<dbReference type="InterPro" id="IPR057934">
    <property type="entry name" value="KOW_Spt5_7"/>
</dbReference>
<feature type="compositionally biased region" description="Basic and acidic residues" evidence="13">
    <location>
        <begin position="803"/>
        <end position="813"/>
    </location>
</feature>
<evidence type="ECO:0000256" key="2">
    <source>
        <dbReference type="ARBA" id="ARBA00006956"/>
    </source>
</evidence>
<feature type="compositionally biased region" description="Polar residues" evidence="13">
    <location>
        <begin position="829"/>
        <end position="840"/>
    </location>
</feature>
<dbReference type="Proteomes" id="UP001443914">
    <property type="component" value="Unassembled WGS sequence"/>
</dbReference>
<keyword evidence="8" id="KW-0010">Activator</keyword>
<dbReference type="InterPro" id="IPR022581">
    <property type="entry name" value="Spt5_N"/>
</dbReference>
<comment type="caution">
    <text evidence="16">The sequence shown here is derived from an EMBL/GenBank/DDBJ whole genome shotgun (WGS) entry which is preliminary data.</text>
</comment>
<keyword evidence="6" id="KW-0677">Repeat</keyword>
<dbReference type="CDD" id="cd06082">
    <property type="entry name" value="KOW_Spt5_2"/>
    <property type="match status" value="1"/>
</dbReference>
<dbReference type="FunFam" id="2.30.30.30:FF:000027">
    <property type="entry name" value="Transcription elongation factor SPT5"/>
    <property type="match status" value="1"/>
</dbReference>
<dbReference type="FunFam" id="2.30.30.30:FF:000043">
    <property type="entry name" value="Transcription elongation factor SPT5"/>
    <property type="match status" value="1"/>
</dbReference>
<dbReference type="InterPro" id="IPR008991">
    <property type="entry name" value="Translation_prot_SH3-like_sf"/>
</dbReference>
<dbReference type="GO" id="GO:0006412">
    <property type="term" value="P:translation"/>
    <property type="evidence" value="ECO:0007669"/>
    <property type="project" value="InterPro"/>
</dbReference>
<dbReference type="CDD" id="cd06084">
    <property type="entry name" value="KOW_Spt5_4"/>
    <property type="match status" value="1"/>
</dbReference>
<feature type="domain" description="KOW" evidence="15">
    <location>
        <begin position="604"/>
        <end position="631"/>
    </location>
</feature>
<dbReference type="InterPro" id="IPR057935">
    <property type="entry name" value="KOW_Spt5_6_plant"/>
</dbReference>
<dbReference type="InterPro" id="IPR041978">
    <property type="entry name" value="KOW_Spt5_5"/>
</dbReference>
<keyword evidence="5" id="KW-0597">Phosphoprotein</keyword>
<dbReference type="FunFam" id="2.30.30.30:FF:000018">
    <property type="entry name" value="Transcription elongation factor SPT5"/>
    <property type="match status" value="1"/>
</dbReference>
<dbReference type="InterPro" id="IPR006645">
    <property type="entry name" value="NGN-like_dom"/>
</dbReference>
<feature type="region of interest" description="Disordered" evidence="13">
    <location>
        <begin position="659"/>
        <end position="704"/>
    </location>
</feature>
<feature type="compositionally biased region" description="Gly residues" evidence="13">
    <location>
        <begin position="41"/>
        <end position="52"/>
    </location>
</feature>
<dbReference type="FunFam" id="3.30.70.940:FF:000007">
    <property type="entry name" value="Transcription elongation factor SPT5"/>
    <property type="match status" value="1"/>
</dbReference>
<dbReference type="Pfam" id="PF03439">
    <property type="entry name" value="Spt5-NGN"/>
    <property type="match status" value="1"/>
</dbReference>
<feature type="compositionally biased region" description="Acidic residues" evidence="13">
    <location>
        <begin position="63"/>
        <end position="79"/>
    </location>
</feature>
<dbReference type="InterPro" id="IPR041973">
    <property type="entry name" value="KOW_Spt5_1"/>
</dbReference>
<evidence type="ECO:0000256" key="10">
    <source>
        <dbReference type="ARBA" id="ARBA00023242"/>
    </source>
</evidence>
<dbReference type="InterPro" id="IPR005100">
    <property type="entry name" value="NGN-domain"/>
</dbReference>
<evidence type="ECO:0000256" key="5">
    <source>
        <dbReference type="ARBA" id="ARBA00022553"/>
    </source>
</evidence>
<feature type="compositionally biased region" description="Acidic residues" evidence="13">
    <location>
        <begin position="100"/>
        <end position="118"/>
    </location>
</feature>
<dbReference type="PIRSF" id="PIRSF036945">
    <property type="entry name" value="Spt5"/>
    <property type="match status" value="1"/>
</dbReference>
<dbReference type="GO" id="GO:0006368">
    <property type="term" value="P:transcription elongation by RNA polymerase II"/>
    <property type="evidence" value="ECO:0007669"/>
    <property type="project" value="TreeGrafter"/>
</dbReference>
<evidence type="ECO:0000259" key="15">
    <source>
        <dbReference type="SMART" id="SM00739"/>
    </source>
</evidence>
<dbReference type="GO" id="GO:0006357">
    <property type="term" value="P:regulation of transcription by RNA polymerase II"/>
    <property type="evidence" value="ECO:0007669"/>
    <property type="project" value="InterPro"/>
</dbReference>
<keyword evidence="10 12" id="KW-0539">Nucleus</keyword>
<dbReference type="Pfam" id="PF23287">
    <property type="entry name" value="KOW7_SPT5"/>
    <property type="match status" value="1"/>
</dbReference>
<dbReference type="Gene3D" id="3.30.70.940">
    <property type="entry name" value="NusG, N-terminal domain"/>
    <property type="match status" value="1"/>
</dbReference>
<dbReference type="Pfam" id="PF23290">
    <property type="entry name" value="KOW5_SPT5"/>
    <property type="match status" value="1"/>
</dbReference>
<keyword evidence="7" id="KW-0805">Transcription regulation</keyword>
<evidence type="ECO:0000313" key="16">
    <source>
        <dbReference type="EMBL" id="KAK9748853.1"/>
    </source>
</evidence>
<dbReference type="SUPFAM" id="SSF50104">
    <property type="entry name" value="Translation proteins SH3-like domain"/>
    <property type="match status" value="1"/>
</dbReference>
<dbReference type="CDD" id="cd06086">
    <property type="entry name" value="KOW_Spt5_6"/>
    <property type="match status" value="1"/>
</dbReference>
<sequence>MSRYDEDDDVVEEEEEGEYGEDIYGEDEDPDDLDDDDDDYGGGGRGGSGARGGSKKRSRSDFIDDVAEEDDEEEDDDEYAYAGSARRQKKNRGVSFIDDIAQEADDDDEDEEEGEDDFIVQPSSDIAEDDDRRMHRRPLLSREEQEEDVEDLERRIQERYARSSQAEYDEETTDVEQQALLPSVRDPKLWMVKCAIGREKEVAVCLMQKCIDKGTELQIRSVVALDHLKNYVYIEADKEAHVREAVKGMRNIYAQKITLVPIKEMTDVLSVESKAIDLSRDSWVRLKSGIYKGDLAKVLDVDNVRQRVTVKLIPRIDLQAVANRQEGRDFVKKKGFVPPPRFMNIEEARELHIRVERRRDPMTGDYHETINGMMFKDGFLIKNVSMKSLSTQNIQPTLDELEKFRQPGEGDGDIGSFSSLFASRKKGHFMKGDAVIIIKGDLKNLKGWVEKVEDGNVHIRPNEKGLPKTLAINEKDLCKYFEPGNHVKVVSGSHEGATGMVVKVDGHVLILLSDTTKEHLRVFADHVVESSEVTTGVTKIGDYELHDLVLLDNMSFGVIIRVESEAFQVLKGVPDRPEVVLVRLREIKSKIEKKLVAQDRSKNPVAVKDVVRVLDGPCKGKQGPVEHIFRGVLFIFDRHHLEHAGFICAKSQSCLVVGGSRGSREKNNDPMSVLRPPHRAPHSAGRLPPRGPHSDFGGRFNRGGRAHDSLIGTTIKIRLGPYKGYRGRVKDIKGTTVRVELESQMKEVTVDRSHISDNVTVTTPYRDTSRYGMGSETPMHPSRTPMHPSRTPMRESAATPIHDGMRTPMRDRAWNPYAPMSPARDNWDDSNSASWATSPQYRPGSPPSRTYDAPTPGGNYVDGGTPRDSGSTYPNAPSPYLPSTPGQPTTPSSAAYLPGTPGGQPMTPGGVGLDMMSPMIGGENEGVWLLPDILVNVHKSGDDSMIGIVEEVMADGSCRVALGKTGNGEIVTALPNEIEVIPPRKGDKIKIMGGAQRGATGKLIGIDSSDGIVKVDESLDVKILDMGILARVP</sequence>
<evidence type="ECO:0000256" key="11">
    <source>
        <dbReference type="ARBA" id="ARBA00056652"/>
    </source>
</evidence>
<dbReference type="InterPro" id="IPR036735">
    <property type="entry name" value="NGN_dom_sf"/>
</dbReference>
<feature type="compositionally biased region" description="Acidic residues" evidence="13">
    <location>
        <begin position="1"/>
        <end position="40"/>
    </location>
</feature>
<dbReference type="GO" id="GO:0003735">
    <property type="term" value="F:structural constituent of ribosome"/>
    <property type="evidence" value="ECO:0007669"/>
    <property type="project" value="InterPro"/>
</dbReference>
<keyword evidence="9 12" id="KW-0804">Transcription</keyword>
<reference evidence="16" key="1">
    <citation type="submission" date="2024-03" db="EMBL/GenBank/DDBJ databases">
        <title>WGS assembly of Saponaria officinalis var. Norfolk2.</title>
        <authorList>
            <person name="Jenkins J."/>
            <person name="Shu S."/>
            <person name="Grimwood J."/>
            <person name="Barry K."/>
            <person name="Goodstein D."/>
            <person name="Schmutz J."/>
            <person name="Leebens-Mack J."/>
            <person name="Osbourn A."/>
        </authorList>
    </citation>
    <scope>NUCLEOTIDE SEQUENCE [LARGE SCALE GENOMIC DNA]</scope>
    <source>
        <strain evidence="16">JIC</strain>
    </source>
</reference>
<dbReference type="EMBL" id="JBDFQZ010000002">
    <property type="protein sequence ID" value="KAK9748853.1"/>
    <property type="molecule type" value="Genomic_DNA"/>
</dbReference>
<accession>A0AAW1MSC6</accession>
<dbReference type="Pfam" id="PF23042">
    <property type="entry name" value="KOW1_SPT5"/>
    <property type="match status" value="1"/>
</dbReference>
<dbReference type="SMART" id="SM00738">
    <property type="entry name" value="NGN"/>
    <property type="match status" value="1"/>
</dbReference>
<dbReference type="Pfam" id="PF11942">
    <property type="entry name" value="Spt5_N"/>
    <property type="match status" value="1"/>
</dbReference>
<feature type="domain" description="KOW" evidence="15">
    <location>
        <begin position="708"/>
        <end position="735"/>
    </location>
</feature>
<dbReference type="InterPro" id="IPR039385">
    <property type="entry name" value="NGN_Euk"/>
</dbReference>
<comment type="function">
    <text evidence="11">May regulate transcription elongation by RNA polymerase II. May enhance transcriptional pausing at sites proximal to the promoter, which may in turn facilitate the assembly of an elongation competent RNA polymerase II complex.</text>
</comment>
<feature type="domain" description="NusG-like N-terminal" evidence="14">
    <location>
        <begin position="186"/>
        <end position="272"/>
    </location>
</feature>
<dbReference type="Gene3D" id="2.30.30.30">
    <property type="match status" value="4"/>
</dbReference>
<dbReference type="InterPro" id="IPR041976">
    <property type="entry name" value="KOW_Spt5_3"/>
</dbReference>
<evidence type="ECO:0000259" key="14">
    <source>
        <dbReference type="SMART" id="SM00738"/>
    </source>
</evidence>
<evidence type="ECO:0000256" key="1">
    <source>
        <dbReference type="ARBA" id="ARBA00004123"/>
    </source>
</evidence>
<feature type="domain" description="KOW" evidence="15">
    <location>
        <begin position="428"/>
        <end position="455"/>
    </location>
</feature>
<evidence type="ECO:0000256" key="7">
    <source>
        <dbReference type="ARBA" id="ARBA00023015"/>
    </source>
</evidence>
<evidence type="ECO:0000256" key="3">
    <source>
        <dbReference type="ARBA" id="ARBA00020181"/>
    </source>
</evidence>
<dbReference type="InterPro" id="IPR041975">
    <property type="entry name" value="KOW_Spt5_2"/>
</dbReference>
<feature type="domain" description="KOW" evidence="15">
    <location>
        <begin position="982"/>
        <end position="1009"/>
    </location>
</feature>
<dbReference type="InterPro" id="IPR014722">
    <property type="entry name" value="Rib_uL2_dom2"/>
</dbReference>
<dbReference type="Pfam" id="PF23284">
    <property type="entry name" value="KOW2_Spt5"/>
    <property type="match status" value="1"/>
</dbReference>
<evidence type="ECO:0000256" key="4">
    <source>
        <dbReference type="ARBA" id="ARBA00022491"/>
    </source>
</evidence>
<dbReference type="FunFam" id="2.30.30.30:FF:000028">
    <property type="entry name" value="Transcription elongation factor SPT5"/>
    <property type="match status" value="1"/>
</dbReference>
<protein>
    <recommendedName>
        <fullName evidence="3 12">Transcription elongation factor SPT5</fullName>
    </recommendedName>
</protein>
<dbReference type="InterPro" id="IPR005824">
    <property type="entry name" value="KOW"/>
</dbReference>
<comment type="subcellular location">
    <subcellularLocation>
        <location evidence="1 12">Nucleus</location>
    </subcellularLocation>
</comment>
<proteinExistence type="inferred from homology"/>
<dbReference type="Pfam" id="PF23291">
    <property type="entry name" value="KOW4_SPT5"/>
    <property type="match status" value="1"/>
</dbReference>
<feature type="domain" description="KOW" evidence="15">
    <location>
        <begin position="277"/>
        <end position="304"/>
    </location>
</feature>
<dbReference type="GO" id="GO:0032044">
    <property type="term" value="C:DSIF complex"/>
    <property type="evidence" value="ECO:0007669"/>
    <property type="project" value="TreeGrafter"/>
</dbReference>
<evidence type="ECO:0000256" key="8">
    <source>
        <dbReference type="ARBA" id="ARBA00023159"/>
    </source>
</evidence>
<keyword evidence="17" id="KW-1185">Reference proteome</keyword>
<dbReference type="CDD" id="cd09888">
    <property type="entry name" value="NGN_Euk"/>
    <property type="match status" value="1"/>
</dbReference>
<dbReference type="Pfam" id="PF00467">
    <property type="entry name" value="KOW"/>
    <property type="match status" value="1"/>
</dbReference>
<feature type="region of interest" description="Disordered" evidence="13">
    <location>
        <begin position="1"/>
        <end position="151"/>
    </location>
</feature>
<dbReference type="PANTHER" id="PTHR11125">
    <property type="entry name" value="SUPPRESSOR OF TY 5"/>
    <property type="match status" value="1"/>
</dbReference>
<dbReference type="GO" id="GO:0032784">
    <property type="term" value="P:regulation of DNA-templated transcription elongation"/>
    <property type="evidence" value="ECO:0007669"/>
    <property type="project" value="InterPro"/>
</dbReference>
<dbReference type="GO" id="GO:0005840">
    <property type="term" value="C:ribosome"/>
    <property type="evidence" value="ECO:0007669"/>
    <property type="project" value="InterPro"/>
</dbReference>
<dbReference type="PANTHER" id="PTHR11125:SF7">
    <property type="entry name" value="TRANSCRIPTION ELONGATION FACTOR SPT5"/>
    <property type="match status" value="1"/>
</dbReference>
<evidence type="ECO:0000256" key="6">
    <source>
        <dbReference type="ARBA" id="ARBA00022737"/>
    </source>
</evidence>
<evidence type="ECO:0000313" key="17">
    <source>
        <dbReference type="Proteomes" id="UP001443914"/>
    </source>
</evidence>
<dbReference type="InterPro" id="IPR057936">
    <property type="entry name" value="KOWx_Spt5"/>
</dbReference>
<evidence type="ECO:0000256" key="9">
    <source>
        <dbReference type="ARBA" id="ARBA00023163"/>
    </source>
</evidence>
<dbReference type="AlphaFoldDB" id="A0AAW1MSC6"/>
<comment type="similarity">
    <text evidence="2 12">Belongs to the SPT5 family.</text>
</comment>
<dbReference type="SMART" id="SM00739">
    <property type="entry name" value="KOW"/>
    <property type="match status" value="6"/>
</dbReference>
<dbReference type="CDD" id="cd06085">
    <property type="entry name" value="KOW_Spt5_5"/>
    <property type="match status" value="1"/>
</dbReference>
<evidence type="ECO:0000256" key="12">
    <source>
        <dbReference type="PIRNR" id="PIRNR036945"/>
    </source>
</evidence>
<dbReference type="InterPro" id="IPR041977">
    <property type="entry name" value="KOW_Spt5_4"/>
</dbReference>
<keyword evidence="4" id="KW-0678">Repressor</keyword>
<dbReference type="CDD" id="cd06083">
    <property type="entry name" value="KOW_Spt5_3"/>
    <property type="match status" value="1"/>
</dbReference>
<dbReference type="PROSITE" id="PS01108">
    <property type="entry name" value="RIBOSOMAL_L24"/>
    <property type="match status" value="1"/>
</dbReference>
<evidence type="ECO:0000256" key="13">
    <source>
        <dbReference type="SAM" id="MobiDB-lite"/>
    </source>
</evidence>
<feature type="region of interest" description="Disordered" evidence="13">
    <location>
        <begin position="764"/>
        <end position="911"/>
    </location>
</feature>